<organism evidence="2 3">
    <name type="scientific">Pelomonas baiyunensis</name>
    <dbReference type="NCBI Taxonomy" id="3299026"/>
    <lineage>
        <taxon>Bacteria</taxon>
        <taxon>Pseudomonadati</taxon>
        <taxon>Pseudomonadota</taxon>
        <taxon>Betaproteobacteria</taxon>
        <taxon>Burkholderiales</taxon>
        <taxon>Sphaerotilaceae</taxon>
        <taxon>Roseateles</taxon>
    </lineage>
</organism>
<name>A0ABW7H500_9BURK</name>
<evidence type="ECO:0000313" key="2">
    <source>
        <dbReference type="EMBL" id="MFG6469317.1"/>
    </source>
</evidence>
<keyword evidence="1" id="KW-0732">Signal</keyword>
<gene>
    <name evidence="2" type="ORF">ACG01O_22055</name>
</gene>
<proteinExistence type="predicted"/>
<comment type="caution">
    <text evidence="2">The sequence shown here is derived from an EMBL/GenBank/DDBJ whole genome shotgun (WGS) entry which is preliminary data.</text>
</comment>
<accession>A0ABW7H500</accession>
<dbReference type="EMBL" id="JBIGIB010000010">
    <property type="protein sequence ID" value="MFG6469317.1"/>
    <property type="molecule type" value="Genomic_DNA"/>
</dbReference>
<dbReference type="RefSeq" id="WP_394387757.1">
    <property type="nucleotide sequence ID" value="NZ_JBIGIB010000010.1"/>
</dbReference>
<feature type="chain" id="PRO_5046992245" evidence="1">
    <location>
        <begin position="24"/>
        <end position="166"/>
    </location>
</feature>
<evidence type="ECO:0000313" key="3">
    <source>
        <dbReference type="Proteomes" id="UP001606303"/>
    </source>
</evidence>
<protein>
    <submittedName>
        <fullName evidence="2">Uncharacterized protein</fullName>
    </submittedName>
</protein>
<sequence>MSLVFYRLLLLSVSLLASGSLLAAERPACAEFHGGTKVKKGYILLDGDGNFSKGPVRAGKISLPNDVELENFEIDIKGMVLVAPANAEVLNIPSGGYFVELRLLDRKFCENVAAYSISLIWNRKIGEVRPYKFSAPLPAVESGDEFGYSVPIKPKFDAVVVGTAVN</sequence>
<reference evidence="2 3" key="1">
    <citation type="submission" date="2024-08" db="EMBL/GenBank/DDBJ databases">
        <authorList>
            <person name="Lu H."/>
        </authorList>
    </citation>
    <scope>NUCLEOTIDE SEQUENCE [LARGE SCALE GENOMIC DNA]</scope>
    <source>
        <strain evidence="2 3">BYS87W</strain>
    </source>
</reference>
<keyword evidence="3" id="KW-1185">Reference proteome</keyword>
<dbReference type="Proteomes" id="UP001606303">
    <property type="component" value="Unassembled WGS sequence"/>
</dbReference>
<evidence type="ECO:0000256" key="1">
    <source>
        <dbReference type="SAM" id="SignalP"/>
    </source>
</evidence>
<feature type="signal peptide" evidence="1">
    <location>
        <begin position="1"/>
        <end position="23"/>
    </location>
</feature>